<dbReference type="PANTHER" id="PTHR34812">
    <property type="entry name" value="PHOTOSYSTEM II REACTION CENTER PROTEIN J"/>
    <property type="match status" value="1"/>
</dbReference>
<organism evidence="10">
    <name type="scientific">Cladocopium goreaui</name>
    <dbReference type="NCBI Taxonomy" id="2562237"/>
    <lineage>
        <taxon>Eukaryota</taxon>
        <taxon>Sar</taxon>
        <taxon>Alveolata</taxon>
        <taxon>Dinophyceae</taxon>
        <taxon>Suessiales</taxon>
        <taxon>Symbiodiniaceae</taxon>
        <taxon>Cladocopium</taxon>
    </lineage>
</organism>
<evidence type="ECO:0000313" key="11">
    <source>
        <dbReference type="EMBL" id="CAL4807910.1"/>
    </source>
</evidence>
<dbReference type="EMBL" id="CAMXCT010006822">
    <property type="protein sequence ID" value="CAI4020598.1"/>
    <property type="molecule type" value="Genomic_DNA"/>
</dbReference>
<dbReference type="InterPro" id="IPR037267">
    <property type="entry name" value="PSII_PsbJ_sf"/>
</dbReference>
<dbReference type="Pfam" id="PF01788">
    <property type="entry name" value="PsbJ"/>
    <property type="match status" value="3"/>
</dbReference>
<comment type="caution">
    <text evidence="10">The sequence shown here is derived from an EMBL/GenBank/DDBJ whole genome shotgun (WGS) entry which is preliminary data.</text>
</comment>
<accession>A0A9P1GT97</accession>
<dbReference type="Proteomes" id="UP001152797">
    <property type="component" value="Unassembled WGS sequence"/>
</dbReference>
<feature type="transmembrane region" description="Helical" evidence="8">
    <location>
        <begin position="276"/>
        <end position="299"/>
    </location>
</feature>
<dbReference type="EMBL" id="CAMXCT020006822">
    <property type="protein sequence ID" value="CAL1173973.1"/>
    <property type="molecule type" value="Genomic_DNA"/>
</dbReference>
<evidence type="ECO:0000256" key="5">
    <source>
        <dbReference type="ARBA" id="ARBA00023136"/>
    </source>
</evidence>
<protein>
    <submittedName>
        <fullName evidence="11">Photosystem II reaction center protein J (PSII-J)</fullName>
    </submittedName>
</protein>
<keyword evidence="12" id="KW-1185">Reference proteome</keyword>
<evidence type="ECO:0000256" key="1">
    <source>
        <dbReference type="ARBA" id="ARBA00022469"/>
    </source>
</evidence>
<feature type="chain" id="PRO_5043273099" evidence="9">
    <location>
        <begin position="17"/>
        <end position="883"/>
    </location>
</feature>
<evidence type="ECO:0000256" key="6">
    <source>
        <dbReference type="ARBA" id="ARBA00023276"/>
    </source>
</evidence>
<keyword evidence="5 8" id="KW-0472">Membrane</keyword>
<sequence length="883" mass="93363">MARSSNLLVLAVVACATYMLLPSESFTAPQVLRGSTQHEAGALAQAPTFQTEGRAVQVSMAATGGEPQRLPLVLVGLLAGTAAVGILALFFYGSYSGAGSGELQLMARSSNLLVLAVVACATYMLLPSESFTAPQVLRGSTQHEAGALAQAPTFQTEGRAVQVSMAATGGEPQRLPLVLVGLLAGTAAVGILALFFYGSYSEDPMARSSNLLVLAVVACATYMLLPSESFTAPQVLRGSTQHEAGALAQAPTFQTEGRAVQVSMAATGGEPQRLPLVLVGLLAGTAAVGILALFFYGSYSGEAAQPQKKVKKEPAQPGRRAEKRNPPANESSPPLASAMLAPSPARAMALAPEPKAKRRRRTMDGIAWALSEVRNQLEKICDVEGVRDLLGRFPECVLLGGIAARRGTRKDGIHGRELMSGLLGETAVAQAASAVLVQPGMRQPIALELRCSNADLGHPQAPEAESWLRGVQNATQQALGQRLKLESLRLRLSAAGCANLDVVDLPEKCSMLAEPPLKIEEMRMKHMGSACNLLVCLEQGPPLELCKRFDPQLVRTLLVGAAASSVSSGGDDSLPASILCGPDAATCLEERFSSLCRERAPQWLSNLERLEGRLMKSSKEARELAHKESTLELLSKARYAGFSFGRALQEVIQGTPGCNAGASTLEEELLDFAASAAMGHCGAGDFLLGQDAAAAAAAVFESFGGVEGYTTYLRNEVKIPGADVALNGGASWRRLLAEVEVAVRLAHPPQESLKNFAVAAICAGGTGMHGHQRWEDVASKLMLTIAFEPLLLRLRYVTARVIWLLRQQKLAVSEWMSFLAEGPGARISSPLFTQHLTAMRSSPVVRDLVYGAFDDAVGAVGSMPMAVGMNGSAFLKVFEWENV</sequence>
<dbReference type="PROSITE" id="PS51257">
    <property type="entry name" value="PROKAR_LIPOPROTEIN"/>
    <property type="match status" value="1"/>
</dbReference>
<keyword evidence="3 8" id="KW-0812">Transmembrane</keyword>
<name>A0A9P1GT97_9DINO</name>
<keyword evidence="4 8" id="KW-1133">Transmembrane helix</keyword>
<evidence type="ECO:0000313" key="10">
    <source>
        <dbReference type="EMBL" id="CAI4020598.1"/>
    </source>
</evidence>
<dbReference type="HAMAP" id="MF_01305">
    <property type="entry name" value="PSII_PsbJ"/>
    <property type="match status" value="1"/>
</dbReference>
<dbReference type="PANTHER" id="PTHR34812:SF3">
    <property type="entry name" value="PHOTOSYSTEM II REACTION CENTER PROTEIN J"/>
    <property type="match status" value="1"/>
</dbReference>
<dbReference type="InterPro" id="IPR002682">
    <property type="entry name" value="PSII_PsbJ"/>
</dbReference>
<dbReference type="AlphaFoldDB" id="A0A9P1GT97"/>
<reference evidence="11 12" key="2">
    <citation type="submission" date="2024-05" db="EMBL/GenBank/DDBJ databases">
        <authorList>
            <person name="Chen Y."/>
            <person name="Shah S."/>
            <person name="Dougan E. K."/>
            <person name="Thang M."/>
            <person name="Chan C."/>
        </authorList>
    </citation>
    <scope>NUCLEOTIDE SEQUENCE [LARGE SCALE GENOMIC DNA]</scope>
</reference>
<dbReference type="EMBL" id="CAMXCT030006822">
    <property type="protein sequence ID" value="CAL4807910.1"/>
    <property type="molecule type" value="Genomic_DNA"/>
</dbReference>
<feature type="transmembrane region" description="Helical" evidence="8">
    <location>
        <begin position="70"/>
        <end position="93"/>
    </location>
</feature>
<keyword evidence="6" id="KW-0604">Photosystem II</keyword>
<feature type="transmembrane region" description="Helical" evidence="8">
    <location>
        <begin position="175"/>
        <end position="197"/>
    </location>
</feature>
<keyword evidence="2" id="KW-0602">Photosynthesis</keyword>
<dbReference type="Gene3D" id="6.10.250.2070">
    <property type="match status" value="3"/>
</dbReference>
<feature type="transmembrane region" description="Helical" evidence="8">
    <location>
        <begin position="105"/>
        <end position="126"/>
    </location>
</feature>
<gene>
    <name evidence="10" type="ORF">C1SCF055_LOCUS45003</name>
</gene>
<evidence type="ECO:0000256" key="3">
    <source>
        <dbReference type="ARBA" id="ARBA00022692"/>
    </source>
</evidence>
<proteinExistence type="inferred from homology"/>
<evidence type="ECO:0000256" key="9">
    <source>
        <dbReference type="SAM" id="SignalP"/>
    </source>
</evidence>
<evidence type="ECO:0000256" key="7">
    <source>
        <dbReference type="SAM" id="MobiDB-lite"/>
    </source>
</evidence>
<feature type="region of interest" description="Disordered" evidence="7">
    <location>
        <begin position="306"/>
        <end position="338"/>
    </location>
</feature>
<feature type="signal peptide" evidence="9">
    <location>
        <begin position="1"/>
        <end position="16"/>
    </location>
</feature>
<dbReference type="SUPFAM" id="SSF161021">
    <property type="entry name" value="Photosystem II reaction center protein J, PsbJ"/>
    <property type="match status" value="3"/>
</dbReference>
<keyword evidence="9" id="KW-0732">Signal</keyword>
<evidence type="ECO:0000256" key="2">
    <source>
        <dbReference type="ARBA" id="ARBA00022531"/>
    </source>
</evidence>
<evidence type="ECO:0000313" key="12">
    <source>
        <dbReference type="Proteomes" id="UP001152797"/>
    </source>
</evidence>
<reference evidence="10" key="1">
    <citation type="submission" date="2022-10" db="EMBL/GenBank/DDBJ databases">
        <authorList>
            <person name="Chen Y."/>
            <person name="Dougan E. K."/>
            <person name="Chan C."/>
            <person name="Rhodes N."/>
            <person name="Thang M."/>
        </authorList>
    </citation>
    <scope>NUCLEOTIDE SEQUENCE</scope>
</reference>
<keyword evidence="1" id="KW-0674">Reaction center</keyword>
<dbReference type="GO" id="GO:0009539">
    <property type="term" value="C:photosystem II reaction center"/>
    <property type="evidence" value="ECO:0007669"/>
    <property type="project" value="InterPro"/>
</dbReference>
<evidence type="ECO:0000256" key="4">
    <source>
        <dbReference type="ARBA" id="ARBA00022989"/>
    </source>
</evidence>
<dbReference type="GO" id="GO:0015979">
    <property type="term" value="P:photosynthesis"/>
    <property type="evidence" value="ECO:0007669"/>
    <property type="project" value="UniProtKB-KW"/>
</dbReference>
<dbReference type="OrthoDB" id="446148at2759"/>
<evidence type="ECO:0000256" key="8">
    <source>
        <dbReference type="SAM" id="Phobius"/>
    </source>
</evidence>